<feature type="domain" description="FAD/NAD(P)-binding" evidence="1">
    <location>
        <begin position="45"/>
        <end position="341"/>
    </location>
</feature>
<dbReference type="InterPro" id="IPR036188">
    <property type="entry name" value="FAD/NAD-bd_sf"/>
</dbReference>
<dbReference type="EMBL" id="PXOG01000088">
    <property type="protein sequence ID" value="RGP77708.1"/>
    <property type="molecule type" value="Genomic_DNA"/>
</dbReference>
<dbReference type="STRING" id="694270.A0A395SZ43"/>
<dbReference type="SUPFAM" id="SSF51905">
    <property type="entry name" value="FAD/NAD(P)-binding domain"/>
    <property type="match status" value="1"/>
</dbReference>
<accession>A0A395SZ43</accession>
<proteinExistence type="predicted"/>
<dbReference type="InterPro" id="IPR023753">
    <property type="entry name" value="FAD/NAD-binding_dom"/>
</dbReference>
<evidence type="ECO:0000259" key="1">
    <source>
        <dbReference type="Pfam" id="PF07992"/>
    </source>
</evidence>
<comment type="caution">
    <text evidence="2">The sequence shown here is derived from an EMBL/GenBank/DDBJ whole genome shotgun (WGS) entry which is preliminary data.</text>
</comment>
<dbReference type="PANTHER" id="PTHR43735:SF5">
    <property type="entry name" value="FAD_NAD(P)-BINDING DOMAIN-CONTAINING PROTEIN"/>
    <property type="match status" value="1"/>
</dbReference>
<dbReference type="Proteomes" id="UP000266234">
    <property type="component" value="Unassembled WGS sequence"/>
</dbReference>
<keyword evidence="3" id="KW-1185">Reference proteome</keyword>
<evidence type="ECO:0000313" key="3">
    <source>
        <dbReference type="Proteomes" id="UP000266234"/>
    </source>
</evidence>
<dbReference type="PRINTS" id="PR00368">
    <property type="entry name" value="FADPNR"/>
</dbReference>
<dbReference type="GO" id="GO:0050660">
    <property type="term" value="F:flavin adenine dinucleotide binding"/>
    <property type="evidence" value="ECO:0007669"/>
    <property type="project" value="TreeGrafter"/>
</dbReference>
<dbReference type="AlphaFoldDB" id="A0A395SZ43"/>
<name>A0A395SZ43_9HYPO</name>
<protein>
    <recommendedName>
        <fullName evidence="1">FAD/NAD(P)-binding domain-containing protein</fullName>
    </recommendedName>
</protein>
<gene>
    <name evidence="2" type="ORF">FLONG3_4167</name>
</gene>
<dbReference type="PANTHER" id="PTHR43735">
    <property type="entry name" value="APOPTOSIS-INDUCING FACTOR 1"/>
    <property type="match status" value="1"/>
</dbReference>
<dbReference type="GO" id="GO:0004174">
    <property type="term" value="F:electron-transferring-flavoprotein dehydrogenase activity"/>
    <property type="evidence" value="ECO:0007669"/>
    <property type="project" value="TreeGrafter"/>
</dbReference>
<dbReference type="GO" id="GO:0005737">
    <property type="term" value="C:cytoplasm"/>
    <property type="evidence" value="ECO:0007669"/>
    <property type="project" value="TreeGrafter"/>
</dbReference>
<evidence type="ECO:0000313" key="2">
    <source>
        <dbReference type="EMBL" id="RGP77708.1"/>
    </source>
</evidence>
<dbReference type="Gene3D" id="3.50.50.100">
    <property type="match status" value="1"/>
</dbReference>
<sequence>MNLQDLDLYFEVLKAIVPFVARLMVQQGQAIVHRYTYHSTTNPRNIIIVGGSFAGALLAQQLIHRVPSGYRVILIERRSHFNYAFAFPRNAVFSGREHHAFVSYENLAKGAPEGIFQQMRDEVTDVTESHVNTASGISLTYDYLIIATGAEQPPPARLIAMNKQEGIQEFRGFQNRIEKAERVAVIGAGAVGVELVTEIREKYPDKKVTLIHSRQQLLPRFGPKLHERVLATLQKQNIEVLLGERPTYPSDAGQNVQETSITLANGETRTWDLVIPCIGLRPRSELLAEHSPKSIASSGEIIVGPTLQVENLPSSRGNIFAIGDVAQSGGPKQGRAAFMQGEVVTNNLLRLMKGGPAVDRYVPHFIENTLNLTLGKGSTLIWIRKGDYEWMMETRGADEDLNVGQTRRRLNAKVETEQ</sequence>
<dbReference type="OrthoDB" id="202203at2759"/>
<organism evidence="2 3">
    <name type="scientific">Fusarium longipes</name>
    <dbReference type="NCBI Taxonomy" id="694270"/>
    <lineage>
        <taxon>Eukaryota</taxon>
        <taxon>Fungi</taxon>
        <taxon>Dikarya</taxon>
        <taxon>Ascomycota</taxon>
        <taxon>Pezizomycotina</taxon>
        <taxon>Sordariomycetes</taxon>
        <taxon>Hypocreomycetidae</taxon>
        <taxon>Hypocreales</taxon>
        <taxon>Nectriaceae</taxon>
        <taxon>Fusarium</taxon>
    </lineage>
</organism>
<dbReference type="Pfam" id="PF07992">
    <property type="entry name" value="Pyr_redox_2"/>
    <property type="match status" value="1"/>
</dbReference>
<reference evidence="2 3" key="1">
    <citation type="journal article" date="2018" name="PLoS Pathog.">
        <title>Evolution of structural diversity of trichothecenes, a family of toxins produced by plant pathogenic and entomopathogenic fungi.</title>
        <authorList>
            <person name="Proctor R.H."/>
            <person name="McCormick S.P."/>
            <person name="Kim H.S."/>
            <person name="Cardoza R.E."/>
            <person name="Stanley A.M."/>
            <person name="Lindo L."/>
            <person name="Kelly A."/>
            <person name="Brown D.W."/>
            <person name="Lee T."/>
            <person name="Vaughan M.M."/>
            <person name="Alexander N.J."/>
            <person name="Busman M."/>
            <person name="Gutierrez S."/>
        </authorList>
    </citation>
    <scope>NUCLEOTIDE SEQUENCE [LARGE SCALE GENOMIC DNA]</scope>
    <source>
        <strain evidence="2 3">NRRL 20695</strain>
    </source>
</reference>